<dbReference type="InterPro" id="IPR016181">
    <property type="entry name" value="Acyl_CoA_acyltransferase"/>
</dbReference>
<dbReference type="SUPFAM" id="SSF55729">
    <property type="entry name" value="Acyl-CoA N-acyltransferases (Nat)"/>
    <property type="match status" value="1"/>
</dbReference>
<keyword evidence="3" id="KW-1185">Reference proteome</keyword>
<dbReference type="EMBL" id="VWRT01000015">
    <property type="protein sequence ID" value="KAE8437709.1"/>
    <property type="molecule type" value="Genomic_DNA"/>
</dbReference>
<organism evidence="2 3">
    <name type="scientific">Vreelandella piezotolerans</name>
    <dbReference type="NCBI Taxonomy" id="2609667"/>
    <lineage>
        <taxon>Bacteria</taxon>
        <taxon>Pseudomonadati</taxon>
        <taxon>Pseudomonadota</taxon>
        <taxon>Gammaproteobacteria</taxon>
        <taxon>Oceanospirillales</taxon>
        <taxon>Halomonadaceae</taxon>
        <taxon>Vreelandella</taxon>
    </lineage>
</organism>
<feature type="domain" description="N-acetyltransferase" evidence="1">
    <location>
        <begin position="16"/>
        <end position="180"/>
    </location>
</feature>
<dbReference type="Pfam" id="PF00583">
    <property type="entry name" value="Acetyltransf_1"/>
    <property type="match status" value="1"/>
</dbReference>
<dbReference type="Proteomes" id="UP000466130">
    <property type="component" value="Unassembled WGS sequence"/>
</dbReference>
<dbReference type="Gene3D" id="3.40.630.30">
    <property type="match status" value="1"/>
</dbReference>
<protein>
    <submittedName>
        <fullName evidence="2">GNAT family N-acetyltransferase</fullName>
    </submittedName>
</protein>
<sequence>MNDLQLITRQGRAIAPHLHALARLRIQVFHDYPYLYEGDLDYEADYLGRYADNPASLFVLAFDGERLVGASTGQPLVNEVEAFRQPFETAGIAPIGVFYYGESVLLHDYRGQGIGKAFMQTREAHAKARGFETAAFCAVEREVDHPDKPPAYAPLNGFWKSQGYQRYPNLRALFAWKDRGHDQETEKTLVFWLKPLTS</sequence>
<proteinExistence type="predicted"/>
<accession>A0ABQ6X6T0</accession>
<reference evidence="2 3" key="1">
    <citation type="submission" date="2019-09" db="EMBL/GenBank/DDBJ databases">
        <title>The Halomonas whole genome shotgun (WGS).</title>
        <authorList>
            <person name="Xie Z."/>
        </authorList>
    </citation>
    <scope>NUCLEOTIDE SEQUENCE [LARGE SCALE GENOMIC DNA]</scope>
    <source>
        <strain evidence="2 3">NBT06E8</strain>
    </source>
</reference>
<dbReference type="PROSITE" id="PS51186">
    <property type="entry name" value="GNAT"/>
    <property type="match status" value="1"/>
</dbReference>
<evidence type="ECO:0000313" key="3">
    <source>
        <dbReference type="Proteomes" id="UP000466130"/>
    </source>
</evidence>
<comment type="caution">
    <text evidence="2">The sequence shown here is derived from an EMBL/GenBank/DDBJ whole genome shotgun (WGS) entry which is preliminary data.</text>
</comment>
<gene>
    <name evidence="2" type="ORF">F1978_13615</name>
</gene>
<evidence type="ECO:0000313" key="2">
    <source>
        <dbReference type="EMBL" id="KAE8437709.1"/>
    </source>
</evidence>
<name>A0ABQ6X6T0_9GAMM</name>
<dbReference type="InterPro" id="IPR000182">
    <property type="entry name" value="GNAT_dom"/>
</dbReference>
<dbReference type="CDD" id="cd04301">
    <property type="entry name" value="NAT_SF"/>
    <property type="match status" value="1"/>
</dbReference>
<evidence type="ECO:0000259" key="1">
    <source>
        <dbReference type="PROSITE" id="PS51186"/>
    </source>
</evidence>